<dbReference type="AlphaFoldDB" id="A0A0C3ABR3"/>
<feature type="repeat" description="WD" evidence="3">
    <location>
        <begin position="294"/>
        <end position="335"/>
    </location>
</feature>
<reference evidence="4 5" key="1">
    <citation type="submission" date="2014-04" db="EMBL/GenBank/DDBJ databases">
        <authorList>
            <consortium name="DOE Joint Genome Institute"/>
            <person name="Kuo A."/>
            <person name="Kohler A."/>
            <person name="Nagy L.G."/>
            <person name="Floudas D."/>
            <person name="Copeland A."/>
            <person name="Barry K.W."/>
            <person name="Cichocki N."/>
            <person name="Veneault-Fourrey C."/>
            <person name="LaButti K."/>
            <person name="Lindquist E.A."/>
            <person name="Lipzen A."/>
            <person name="Lundell T."/>
            <person name="Morin E."/>
            <person name="Murat C."/>
            <person name="Sun H."/>
            <person name="Tunlid A."/>
            <person name="Henrissat B."/>
            <person name="Grigoriev I.V."/>
            <person name="Hibbett D.S."/>
            <person name="Martin F."/>
            <person name="Nordberg H.P."/>
            <person name="Cantor M.N."/>
            <person name="Hua S.X."/>
        </authorList>
    </citation>
    <scope>NUCLEOTIDE SEQUENCE [LARGE SCALE GENOMIC DNA]</scope>
    <source>
        <strain evidence="4 5">Foug A</strain>
    </source>
</reference>
<dbReference type="InterPro" id="IPR036322">
    <property type="entry name" value="WD40_repeat_dom_sf"/>
</dbReference>
<evidence type="ECO:0000313" key="4">
    <source>
        <dbReference type="EMBL" id="KIM62357.1"/>
    </source>
</evidence>
<reference evidence="5" key="2">
    <citation type="submission" date="2015-01" db="EMBL/GenBank/DDBJ databases">
        <title>Evolutionary Origins and Diversification of the Mycorrhizal Mutualists.</title>
        <authorList>
            <consortium name="DOE Joint Genome Institute"/>
            <consortium name="Mycorrhizal Genomics Consortium"/>
            <person name="Kohler A."/>
            <person name="Kuo A."/>
            <person name="Nagy L.G."/>
            <person name="Floudas D."/>
            <person name="Copeland A."/>
            <person name="Barry K.W."/>
            <person name="Cichocki N."/>
            <person name="Veneault-Fourrey C."/>
            <person name="LaButti K."/>
            <person name="Lindquist E.A."/>
            <person name="Lipzen A."/>
            <person name="Lundell T."/>
            <person name="Morin E."/>
            <person name="Murat C."/>
            <person name="Riley R."/>
            <person name="Ohm R."/>
            <person name="Sun H."/>
            <person name="Tunlid A."/>
            <person name="Henrissat B."/>
            <person name="Grigoriev I.V."/>
            <person name="Hibbett D.S."/>
            <person name="Martin F."/>
        </authorList>
    </citation>
    <scope>NUCLEOTIDE SEQUENCE [LARGE SCALE GENOMIC DNA]</scope>
    <source>
        <strain evidence="5">Foug A</strain>
    </source>
</reference>
<keyword evidence="5" id="KW-1185">Reference proteome</keyword>
<dbReference type="HOGENOM" id="CLU_049068_0_0_1"/>
<evidence type="ECO:0000256" key="3">
    <source>
        <dbReference type="PROSITE-ProRule" id="PRU00221"/>
    </source>
</evidence>
<dbReference type="PRINTS" id="PR00320">
    <property type="entry name" value="GPROTEINBRPT"/>
</dbReference>
<proteinExistence type="predicted"/>
<dbReference type="STRING" id="1036808.A0A0C3ABR3"/>
<keyword evidence="2" id="KW-0677">Repeat</keyword>
<sequence length="515" mass="56757">MVPVESNRSKGQHVLASLKTFLLSHITFSCLGEILRCVRKIESIAVQISAELDGLWTQSLIMVRLLVQGQHFLFSTMTDKRSFRDNVVSVAISPNGMRVVFGTTDGTIVLWDVDRCQQVLEPIAAHEDTINSLWYAPHGGTFISASDDQTIRLWNASTGLSARDAFELHTSGVLVAGFLAETETETIVSLSKNNIVLVWQVPTSDLEQQFRVVLDSRSLAALSNDCKKLLAVSRKGVTIWDTISAEPLKTLPLETPMALSLGFSRDSSRAVLGLAECNLHIWDLDKDTLDSAPLEGHKEHSYYIVWSPDSRTIAAVTLDGTLRIWDVERRECILGPYKTRGPFAYSPNSDFIVSPGEDGSLAICDVPMLLHNSSSSFLDLPAAITPGDRGSEVHQTSRSLENWHYEQSSTGQPYALQQSRLEGSGRKGPLKANVAKKAWADMSRGFRMLSTRSSKVDTVAAAKYKNPVVIVSNERQRQRLHMETSAVSVASTRSRSLTPSPDRAGCCMCHKSTHL</sequence>
<gene>
    <name evidence="4" type="ORF">SCLCIDRAFT_1215238</name>
</gene>
<protein>
    <submittedName>
        <fullName evidence="4">Uncharacterized protein</fullName>
    </submittedName>
</protein>
<dbReference type="PANTHER" id="PTHR22847:SF637">
    <property type="entry name" value="WD REPEAT DOMAIN 5B"/>
    <property type="match status" value="1"/>
</dbReference>
<dbReference type="InterPro" id="IPR020472">
    <property type="entry name" value="WD40_PAC1"/>
</dbReference>
<dbReference type="Gene3D" id="2.130.10.10">
    <property type="entry name" value="YVTN repeat-like/Quinoprotein amine dehydrogenase"/>
    <property type="match status" value="2"/>
</dbReference>
<dbReference type="InterPro" id="IPR019775">
    <property type="entry name" value="WD40_repeat_CS"/>
</dbReference>
<dbReference type="InParanoid" id="A0A0C3ABR3"/>
<evidence type="ECO:0000256" key="1">
    <source>
        <dbReference type="ARBA" id="ARBA00022574"/>
    </source>
</evidence>
<dbReference type="Proteomes" id="UP000053989">
    <property type="component" value="Unassembled WGS sequence"/>
</dbReference>
<organism evidence="4 5">
    <name type="scientific">Scleroderma citrinum Foug A</name>
    <dbReference type="NCBI Taxonomy" id="1036808"/>
    <lineage>
        <taxon>Eukaryota</taxon>
        <taxon>Fungi</taxon>
        <taxon>Dikarya</taxon>
        <taxon>Basidiomycota</taxon>
        <taxon>Agaricomycotina</taxon>
        <taxon>Agaricomycetes</taxon>
        <taxon>Agaricomycetidae</taxon>
        <taxon>Boletales</taxon>
        <taxon>Sclerodermatineae</taxon>
        <taxon>Sclerodermataceae</taxon>
        <taxon>Scleroderma</taxon>
    </lineage>
</organism>
<evidence type="ECO:0000313" key="5">
    <source>
        <dbReference type="Proteomes" id="UP000053989"/>
    </source>
</evidence>
<dbReference type="SMART" id="SM00320">
    <property type="entry name" value="WD40"/>
    <property type="match status" value="6"/>
</dbReference>
<dbReference type="InterPro" id="IPR015943">
    <property type="entry name" value="WD40/YVTN_repeat-like_dom_sf"/>
</dbReference>
<dbReference type="InterPro" id="IPR001680">
    <property type="entry name" value="WD40_rpt"/>
</dbReference>
<evidence type="ECO:0000256" key="2">
    <source>
        <dbReference type="ARBA" id="ARBA00022737"/>
    </source>
</evidence>
<feature type="repeat" description="WD" evidence="3">
    <location>
        <begin position="80"/>
        <end position="121"/>
    </location>
</feature>
<dbReference type="PROSITE" id="PS50294">
    <property type="entry name" value="WD_REPEATS_REGION"/>
    <property type="match status" value="3"/>
</dbReference>
<accession>A0A0C3ABR3</accession>
<dbReference type="SUPFAM" id="SSF50978">
    <property type="entry name" value="WD40 repeat-like"/>
    <property type="match status" value="1"/>
</dbReference>
<dbReference type="Pfam" id="PF00400">
    <property type="entry name" value="WD40"/>
    <property type="match status" value="3"/>
</dbReference>
<dbReference type="PROSITE" id="PS50082">
    <property type="entry name" value="WD_REPEATS_2"/>
    <property type="match status" value="3"/>
</dbReference>
<feature type="repeat" description="WD" evidence="3">
    <location>
        <begin position="123"/>
        <end position="164"/>
    </location>
</feature>
<dbReference type="EMBL" id="KN822043">
    <property type="protein sequence ID" value="KIM62357.1"/>
    <property type="molecule type" value="Genomic_DNA"/>
</dbReference>
<dbReference type="OrthoDB" id="2685005at2759"/>
<name>A0A0C3ABR3_9AGAM</name>
<dbReference type="PROSITE" id="PS00678">
    <property type="entry name" value="WD_REPEATS_1"/>
    <property type="match status" value="1"/>
</dbReference>
<dbReference type="PANTHER" id="PTHR22847">
    <property type="entry name" value="WD40 REPEAT PROTEIN"/>
    <property type="match status" value="1"/>
</dbReference>
<dbReference type="GO" id="GO:1990234">
    <property type="term" value="C:transferase complex"/>
    <property type="evidence" value="ECO:0007669"/>
    <property type="project" value="UniProtKB-ARBA"/>
</dbReference>
<keyword evidence="1 3" id="KW-0853">WD repeat</keyword>